<dbReference type="Proteomes" id="UP000469724">
    <property type="component" value="Unassembled WGS sequence"/>
</dbReference>
<dbReference type="GO" id="GO:0005524">
    <property type="term" value="F:ATP binding"/>
    <property type="evidence" value="ECO:0007669"/>
    <property type="project" value="UniProtKB-KW"/>
</dbReference>
<comment type="caution">
    <text evidence="4">The sequence shown here is derived from an EMBL/GenBank/DDBJ whole genome shotgun (WGS) entry which is preliminary data.</text>
</comment>
<evidence type="ECO:0000256" key="2">
    <source>
        <dbReference type="PIRSR" id="PIRSR640198-2"/>
    </source>
</evidence>
<dbReference type="PANTHER" id="PTHR13504:SF38">
    <property type="entry name" value="FIDO DOMAIN-CONTAINING PROTEIN"/>
    <property type="match status" value="1"/>
</dbReference>
<feature type="domain" description="Fido" evidence="3">
    <location>
        <begin position="93"/>
        <end position="263"/>
    </location>
</feature>
<dbReference type="PANTHER" id="PTHR13504">
    <property type="entry name" value="FIDO DOMAIN-CONTAINING PROTEIN DDB_G0283145"/>
    <property type="match status" value="1"/>
</dbReference>
<dbReference type="Gene3D" id="1.10.3290.10">
    <property type="entry name" value="Fido-like domain"/>
    <property type="match status" value="1"/>
</dbReference>
<feature type="binding site" evidence="2">
    <location>
        <begin position="192"/>
        <end position="199"/>
    </location>
    <ligand>
        <name>ATP</name>
        <dbReference type="ChEBI" id="CHEBI:30616"/>
    </ligand>
</feature>
<dbReference type="SUPFAM" id="SSF140931">
    <property type="entry name" value="Fic-like"/>
    <property type="match status" value="1"/>
</dbReference>
<evidence type="ECO:0000259" key="3">
    <source>
        <dbReference type="PROSITE" id="PS51459"/>
    </source>
</evidence>
<dbReference type="InterPro" id="IPR040198">
    <property type="entry name" value="Fido_containing"/>
</dbReference>
<keyword evidence="2" id="KW-0067">ATP-binding</keyword>
<organism evidence="4 5">
    <name type="scientific">Desulfolutivibrio sulfodismutans</name>
    <dbReference type="NCBI Taxonomy" id="63561"/>
    <lineage>
        <taxon>Bacteria</taxon>
        <taxon>Pseudomonadati</taxon>
        <taxon>Thermodesulfobacteriota</taxon>
        <taxon>Desulfovibrionia</taxon>
        <taxon>Desulfovibrionales</taxon>
        <taxon>Desulfovibrionaceae</taxon>
        <taxon>Desulfolutivibrio</taxon>
    </lineage>
</organism>
<evidence type="ECO:0000313" key="5">
    <source>
        <dbReference type="Proteomes" id="UP000469724"/>
    </source>
</evidence>
<evidence type="ECO:0000313" key="4">
    <source>
        <dbReference type="EMBL" id="NDY57221.1"/>
    </source>
</evidence>
<dbReference type="InterPro" id="IPR036597">
    <property type="entry name" value="Fido-like_dom_sf"/>
</dbReference>
<evidence type="ECO:0000256" key="1">
    <source>
        <dbReference type="PIRSR" id="PIRSR640198-1"/>
    </source>
</evidence>
<sequence>MAQEVATSSAALEGGIAIETARGLGDRLRLLNSYYSNLIEGHKTTLPEIERALARDFVEAPGRRYAQELCAAHVMVERELMDELQSHPYLHVCTAEYIKGIHRRIYGHLPDAHQYTHHSGGFTDIAVSPGELRDMDVSVDGRTPHGPPASELPNLMEAFAEAFAPHVFHGDERLIAAAVSHHRLTWLHPFRDGNGRLARLHTGIYLVRGKVNQANLWSLARGFSRNKIGYMINLQATDSPGRPDNDNFFDEPLTADFCRFFFEICLDQIGFMRGLLKLDDVEHRIEWLVASLKKSTMPFLAPEASRLLRAVFRQGAVIRGKAPEIVGKSERTTRRTVISPLIESGLLVSASHRAPLCMGFPMAALPYLFPGLFDPTVVGEEYRELIV</sequence>
<name>A0A7K3NM04_9BACT</name>
<dbReference type="PROSITE" id="PS51459">
    <property type="entry name" value="FIDO"/>
    <property type="match status" value="1"/>
</dbReference>
<proteinExistence type="predicted"/>
<protein>
    <submittedName>
        <fullName evidence="4">Fic family protein</fullName>
    </submittedName>
</protein>
<dbReference type="InterPro" id="IPR003812">
    <property type="entry name" value="Fido"/>
</dbReference>
<gene>
    <name evidence="4" type="ORF">G3N56_10765</name>
</gene>
<dbReference type="AlphaFoldDB" id="A0A7K3NM04"/>
<dbReference type="EMBL" id="JAAGRQ010000040">
    <property type="protein sequence ID" value="NDY57221.1"/>
    <property type="molecule type" value="Genomic_DNA"/>
</dbReference>
<reference evidence="4 5" key="1">
    <citation type="submission" date="2020-02" db="EMBL/GenBank/DDBJ databases">
        <title>Comparative genomics of sulfur disproportionating microorganisms.</title>
        <authorList>
            <person name="Ward L.M."/>
            <person name="Bertran E."/>
            <person name="Johnston D.T."/>
        </authorList>
    </citation>
    <scope>NUCLEOTIDE SEQUENCE [LARGE SCALE GENOMIC DNA]</scope>
    <source>
        <strain evidence="4 5">DSM 3696</strain>
    </source>
</reference>
<keyword evidence="5" id="KW-1185">Reference proteome</keyword>
<accession>A0A7K3NM04</accession>
<dbReference type="RefSeq" id="WP_163302263.1">
    <property type="nucleotide sequence ID" value="NZ_JAAGRQ010000040.1"/>
</dbReference>
<feature type="active site" evidence="1">
    <location>
        <position position="188"/>
    </location>
</feature>
<dbReference type="Pfam" id="PF02661">
    <property type="entry name" value="Fic"/>
    <property type="match status" value="1"/>
</dbReference>
<keyword evidence="2" id="KW-0547">Nucleotide-binding</keyword>